<name>A0AAD8T0P5_LOLMU</name>
<keyword evidence="4" id="KW-1185">Reference proteome</keyword>
<comment type="similarity">
    <text evidence="1">Belongs to the SufE family.</text>
</comment>
<comment type="caution">
    <text evidence="3">The sequence shown here is derived from an EMBL/GenBank/DDBJ whole genome shotgun (WGS) entry which is preliminary data.</text>
</comment>
<gene>
    <name evidence="3" type="ORF">QYE76_055224</name>
</gene>
<dbReference type="PANTHER" id="PTHR43597">
    <property type="entry name" value="SULFUR ACCEPTOR PROTEIN CSDE"/>
    <property type="match status" value="1"/>
</dbReference>
<dbReference type="Pfam" id="PF02657">
    <property type="entry name" value="SufE"/>
    <property type="match status" value="1"/>
</dbReference>
<dbReference type="Gene3D" id="3.90.1010.10">
    <property type="match status" value="1"/>
</dbReference>
<dbReference type="InterPro" id="IPR003808">
    <property type="entry name" value="Fe-S_metab-assoc_dom"/>
</dbReference>
<dbReference type="EMBL" id="JAUUTY010000003">
    <property type="protein sequence ID" value="KAK1667065.1"/>
    <property type="molecule type" value="Genomic_DNA"/>
</dbReference>
<evidence type="ECO:0000256" key="1">
    <source>
        <dbReference type="ARBA" id="ARBA00010282"/>
    </source>
</evidence>
<proteinExistence type="inferred from homology"/>
<reference evidence="3" key="1">
    <citation type="submission" date="2023-07" db="EMBL/GenBank/DDBJ databases">
        <title>A chromosome-level genome assembly of Lolium multiflorum.</title>
        <authorList>
            <person name="Chen Y."/>
            <person name="Copetti D."/>
            <person name="Kolliker R."/>
            <person name="Studer B."/>
        </authorList>
    </citation>
    <scope>NUCLEOTIDE SEQUENCE</scope>
    <source>
        <strain evidence="3">02402/16</strain>
        <tissue evidence="3">Leaf</tissue>
    </source>
</reference>
<dbReference type="Proteomes" id="UP001231189">
    <property type="component" value="Unassembled WGS sequence"/>
</dbReference>
<feature type="domain" description="Fe-S metabolism associated" evidence="2">
    <location>
        <begin position="20"/>
        <end position="87"/>
    </location>
</feature>
<evidence type="ECO:0000313" key="4">
    <source>
        <dbReference type="Proteomes" id="UP001231189"/>
    </source>
</evidence>
<organism evidence="3 4">
    <name type="scientific">Lolium multiflorum</name>
    <name type="common">Italian ryegrass</name>
    <name type="synonym">Lolium perenne subsp. multiflorum</name>
    <dbReference type="NCBI Taxonomy" id="4521"/>
    <lineage>
        <taxon>Eukaryota</taxon>
        <taxon>Viridiplantae</taxon>
        <taxon>Streptophyta</taxon>
        <taxon>Embryophyta</taxon>
        <taxon>Tracheophyta</taxon>
        <taxon>Spermatophyta</taxon>
        <taxon>Magnoliopsida</taxon>
        <taxon>Liliopsida</taxon>
        <taxon>Poales</taxon>
        <taxon>Poaceae</taxon>
        <taxon>BOP clade</taxon>
        <taxon>Pooideae</taxon>
        <taxon>Poodae</taxon>
        <taxon>Poeae</taxon>
        <taxon>Poeae Chloroplast Group 2 (Poeae type)</taxon>
        <taxon>Loliodinae</taxon>
        <taxon>Loliinae</taxon>
        <taxon>Lolium</taxon>
    </lineage>
</organism>
<evidence type="ECO:0000313" key="3">
    <source>
        <dbReference type="EMBL" id="KAK1667065.1"/>
    </source>
</evidence>
<evidence type="ECO:0000259" key="2">
    <source>
        <dbReference type="Pfam" id="PF02657"/>
    </source>
</evidence>
<accession>A0AAD8T0P5</accession>
<dbReference type="PANTHER" id="PTHR43597:SF5">
    <property type="entry name" value="SUFE-LIKE PROTEIN 2, CHLOROPLASTIC"/>
    <property type="match status" value="1"/>
</dbReference>
<sequence>MERARALLAISHIDSGEKPACTDERTRYKHFLSYAARLPVVDLALKTETRTASGGCVSQIWVHAAPEAEVLGCIRLQADSDAQCTKAWGWWRAHHGHAMMPVEFIEMLRIRKSLSSSRSRR</sequence>
<protein>
    <recommendedName>
        <fullName evidence="2">Fe-S metabolism associated domain-containing protein</fullName>
    </recommendedName>
</protein>
<dbReference type="AlphaFoldDB" id="A0AAD8T0P5"/>
<dbReference type="SUPFAM" id="SSF82649">
    <property type="entry name" value="SufE/NifU"/>
    <property type="match status" value="1"/>
</dbReference>